<organism evidence="1">
    <name type="scientific">Utricularia reniformis</name>
    <dbReference type="NCBI Taxonomy" id="192314"/>
    <lineage>
        <taxon>Eukaryota</taxon>
        <taxon>Viridiplantae</taxon>
        <taxon>Streptophyta</taxon>
        <taxon>Embryophyta</taxon>
        <taxon>Tracheophyta</taxon>
        <taxon>Spermatophyta</taxon>
        <taxon>Magnoliopsida</taxon>
        <taxon>eudicotyledons</taxon>
        <taxon>Gunneridae</taxon>
        <taxon>Pentapetalae</taxon>
        <taxon>asterids</taxon>
        <taxon>lamiids</taxon>
        <taxon>Lamiales</taxon>
        <taxon>Lentibulariaceae</taxon>
        <taxon>Utricularia</taxon>
    </lineage>
</organism>
<sequence length="185" mass="20778">MGTLEKALCCAFRRAKERDLLHSLRAEGGTLIQSSSRVGFDSSIQGSGCQIRVLRCGCGERRMLFLVKLWEKCATLAKGVDGNPLDTSLLVRDIHVCKNNLGIAFDFVLLNYLNHEVLLGIEKQTYLPFISFKRDSKVGGQKVFFQFISAPIDVYLKERDPHYPNLSLLHTSIDSYRGSFSSEDV</sequence>
<dbReference type="EMBL" id="KY774314">
    <property type="protein sequence ID" value="ART31593.1"/>
    <property type="molecule type" value="Genomic_DNA"/>
</dbReference>
<keyword evidence="1" id="KW-0496">Mitochondrion</keyword>
<reference evidence="1" key="1">
    <citation type="submission" date="2017-03" db="EMBL/GenBank/DDBJ databases">
        <title>The mitochondrial genome of the carnivorous plant Utricularia reniformis (Lentibulariaceae): structure, comparative analysis and evolutionary landmarks.</title>
        <authorList>
            <person name="Silva S.R."/>
            <person name="Alvarenga D.O."/>
            <person name="Michael T.P."/>
            <person name="Miranda V.F.O."/>
            <person name="Varani A.M."/>
        </authorList>
    </citation>
    <scope>NUCLEOTIDE SEQUENCE</scope>
</reference>
<protein>
    <submittedName>
        <fullName evidence="1">Uncharacterized protein</fullName>
    </submittedName>
</protein>
<gene>
    <name evidence="1" type="ORF">AEK19_MT1398</name>
</gene>
<dbReference type="AlphaFoldDB" id="A0A1Y0B2J6"/>
<evidence type="ECO:0000313" key="1">
    <source>
        <dbReference type="EMBL" id="ART31593.1"/>
    </source>
</evidence>
<accession>A0A1Y0B2J6</accession>
<name>A0A1Y0B2J6_9LAMI</name>
<geneLocation type="mitochondrion" evidence="1"/>
<proteinExistence type="predicted"/>